<dbReference type="InterPro" id="IPR035952">
    <property type="entry name" value="Rhomboid-like_sf"/>
</dbReference>
<evidence type="ECO:0000256" key="3">
    <source>
        <dbReference type="ARBA" id="ARBA00022692"/>
    </source>
</evidence>
<evidence type="ECO:0000256" key="7">
    <source>
        <dbReference type="SAM" id="Phobius"/>
    </source>
</evidence>
<reference evidence="9 10" key="1">
    <citation type="submission" date="2022-03" db="EMBL/GenBank/DDBJ databases">
        <title>Ignatzschineria rhizosphaerae HR5S32.</title>
        <authorList>
            <person name="Sun J.Q."/>
            <person name="Feng J.Y."/>
        </authorList>
    </citation>
    <scope>NUCLEOTIDE SEQUENCE [LARGE SCALE GENOMIC DNA]</scope>
    <source>
        <strain evidence="9 10">HR5S32</strain>
    </source>
</reference>
<feature type="domain" description="Peptidase S54 rhomboid" evidence="8">
    <location>
        <begin position="48"/>
        <end position="105"/>
    </location>
</feature>
<dbReference type="PANTHER" id="PTHR43731:SF14">
    <property type="entry name" value="PRESENILIN-ASSOCIATED RHOMBOID-LIKE PROTEIN, MITOCHONDRIAL"/>
    <property type="match status" value="1"/>
</dbReference>
<protein>
    <submittedName>
        <fullName evidence="9">Rhomboid family intramembrane serine protease</fullName>
    </submittedName>
</protein>
<evidence type="ECO:0000256" key="5">
    <source>
        <dbReference type="ARBA" id="ARBA00022989"/>
    </source>
</evidence>
<dbReference type="InterPro" id="IPR022764">
    <property type="entry name" value="Peptidase_S54_rhomboid_dom"/>
</dbReference>
<evidence type="ECO:0000256" key="4">
    <source>
        <dbReference type="ARBA" id="ARBA00022801"/>
    </source>
</evidence>
<dbReference type="RefSeq" id="WP_242148357.1">
    <property type="nucleotide sequence ID" value="NZ_CP093379.1"/>
</dbReference>
<keyword evidence="5 7" id="KW-1133">Transmembrane helix</keyword>
<feature type="transmembrane region" description="Helical" evidence="7">
    <location>
        <begin position="235"/>
        <end position="251"/>
    </location>
</feature>
<dbReference type="Gene3D" id="1.20.1540.10">
    <property type="entry name" value="Rhomboid-like"/>
    <property type="match status" value="1"/>
</dbReference>
<keyword evidence="9" id="KW-0645">Protease</keyword>
<gene>
    <name evidence="9" type="ORF">MMG00_11235</name>
</gene>
<comment type="subcellular location">
    <subcellularLocation>
        <location evidence="1">Membrane</location>
        <topology evidence="1">Multi-pass membrane protein</topology>
    </subcellularLocation>
</comment>
<organism evidence="9 10">
    <name type="scientific">Ignatzschineria rhizosphaerae</name>
    <dbReference type="NCBI Taxonomy" id="2923279"/>
    <lineage>
        <taxon>Bacteria</taxon>
        <taxon>Pseudomonadati</taxon>
        <taxon>Pseudomonadota</taxon>
        <taxon>Gammaproteobacteria</taxon>
        <taxon>Cardiobacteriales</taxon>
        <taxon>Ignatzschineriaceae</taxon>
        <taxon>Ignatzschineria</taxon>
    </lineage>
</organism>
<sequence length="258" mass="28884">MLKNLPIATRTLIIVNVGIFILTMLLSSMEVVELDVIFGSYYPESINFQFWQPFTHMFIHAGIGHLLFNMLALFIFGSTVEYHLGTKRFLILYFVAGMGSFILFNAQSYFTIEPLKNAIEYVDIRSIVGFNAQLTPEIINENIQLDHFGRATVPSFFNTVPEIIALVQAYITPMMGASGAIYGVLVAFGFLFPNTGLSLVFIPYPIKAKYFIPGLIGLEIILGLMNLSWNPVAHFAHIGGAVAGFALVYYWKKRGVIY</sequence>
<evidence type="ECO:0000256" key="2">
    <source>
        <dbReference type="ARBA" id="ARBA00009045"/>
    </source>
</evidence>
<dbReference type="GO" id="GO:0006508">
    <property type="term" value="P:proteolysis"/>
    <property type="evidence" value="ECO:0007669"/>
    <property type="project" value="UniProtKB-KW"/>
</dbReference>
<evidence type="ECO:0000313" key="9">
    <source>
        <dbReference type="EMBL" id="UNM95775.1"/>
    </source>
</evidence>
<feature type="transmembrane region" description="Helical" evidence="7">
    <location>
        <begin position="180"/>
        <end position="203"/>
    </location>
</feature>
<dbReference type="Pfam" id="PF01694">
    <property type="entry name" value="Rhomboid"/>
    <property type="match status" value="2"/>
</dbReference>
<feature type="transmembrane region" description="Helical" evidence="7">
    <location>
        <begin position="12"/>
        <end position="38"/>
    </location>
</feature>
<dbReference type="Proteomes" id="UP000829542">
    <property type="component" value="Chromosome"/>
</dbReference>
<dbReference type="GO" id="GO:0008233">
    <property type="term" value="F:peptidase activity"/>
    <property type="evidence" value="ECO:0007669"/>
    <property type="project" value="UniProtKB-KW"/>
</dbReference>
<keyword evidence="10" id="KW-1185">Reference proteome</keyword>
<dbReference type="InterPro" id="IPR050925">
    <property type="entry name" value="Rhomboid_protease_S54"/>
</dbReference>
<dbReference type="SUPFAM" id="SSF144091">
    <property type="entry name" value="Rhomboid-like"/>
    <property type="match status" value="1"/>
</dbReference>
<dbReference type="EMBL" id="CP093379">
    <property type="protein sequence ID" value="UNM95775.1"/>
    <property type="molecule type" value="Genomic_DNA"/>
</dbReference>
<comment type="similarity">
    <text evidence="2">Belongs to the peptidase S54 family.</text>
</comment>
<accession>A0ABY3X4R2</accession>
<keyword evidence="6 7" id="KW-0472">Membrane</keyword>
<evidence type="ECO:0000313" key="10">
    <source>
        <dbReference type="Proteomes" id="UP000829542"/>
    </source>
</evidence>
<feature type="transmembrane region" description="Helical" evidence="7">
    <location>
        <begin position="89"/>
        <end position="110"/>
    </location>
</feature>
<feature type="domain" description="Peptidase S54 rhomboid" evidence="8">
    <location>
        <begin position="166"/>
        <end position="251"/>
    </location>
</feature>
<feature type="transmembrane region" description="Helical" evidence="7">
    <location>
        <begin position="210"/>
        <end position="229"/>
    </location>
</feature>
<keyword evidence="3 7" id="KW-0812">Transmembrane</keyword>
<dbReference type="PANTHER" id="PTHR43731">
    <property type="entry name" value="RHOMBOID PROTEASE"/>
    <property type="match status" value="1"/>
</dbReference>
<evidence type="ECO:0000256" key="6">
    <source>
        <dbReference type="ARBA" id="ARBA00023136"/>
    </source>
</evidence>
<evidence type="ECO:0000259" key="8">
    <source>
        <dbReference type="Pfam" id="PF01694"/>
    </source>
</evidence>
<name>A0ABY3X4R2_9GAMM</name>
<feature type="transmembrane region" description="Helical" evidence="7">
    <location>
        <begin position="58"/>
        <end position="77"/>
    </location>
</feature>
<proteinExistence type="inferred from homology"/>
<keyword evidence="4" id="KW-0378">Hydrolase</keyword>
<evidence type="ECO:0000256" key="1">
    <source>
        <dbReference type="ARBA" id="ARBA00004141"/>
    </source>
</evidence>